<dbReference type="AlphaFoldDB" id="A0A7X5ZEM1"/>
<evidence type="ECO:0000256" key="5">
    <source>
        <dbReference type="ARBA" id="ARBA00023002"/>
    </source>
</evidence>
<proteinExistence type="inferred from homology"/>
<keyword evidence="5" id="KW-0560">Oxidoreductase</keyword>
<dbReference type="InterPro" id="IPR009100">
    <property type="entry name" value="AcylCoA_DH/oxidase_NM_dom_sf"/>
</dbReference>
<dbReference type="Proteomes" id="UP000547444">
    <property type="component" value="Unassembled WGS sequence"/>
</dbReference>
<comment type="caution">
    <text evidence="8">The sequence shown here is derived from an EMBL/GenBank/DDBJ whole genome shotgun (WGS) entry which is preliminary data.</text>
</comment>
<sequence>MSADTTPIDTRAQLAERERHVSGDELEELRHAIRDFLTAKSPSSAVRTLMMADAGYDPGVWLQMARELGLHGIAVPEEWGGAGAGMPELVVVFEEMGAALLCAPFFATVALAASAVLASGDRAAMADLLPRFVDGTSMGTVALNGTLEAWTPDSVGASARSTPDGFRLSGDLPLVLDGHAADVILVAANTDRGVSLFAVAGTADGLRREQLVTLDRTRKAARLRLDDVPARLIGDDGAAAPVLARVSDLATVALAAEQLGVAQRSLDMAVRYAKDRIQFGRAIGSFQAVKHRCADMLVLVEGARSAVVHAAQVADTDELALAASVAKMTCSEVALQTALDSMRIHGGIGFTWEHDAHLYVRRAKSTELILGSPGYHARRLADLVTI</sequence>
<dbReference type="SUPFAM" id="SSF56645">
    <property type="entry name" value="Acyl-CoA dehydrogenase NM domain-like"/>
    <property type="match status" value="1"/>
</dbReference>
<evidence type="ECO:0000259" key="7">
    <source>
        <dbReference type="Pfam" id="PF02771"/>
    </source>
</evidence>
<evidence type="ECO:0000259" key="6">
    <source>
        <dbReference type="Pfam" id="PF00441"/>
    </source>
</evidence>
<comment type="cofactor">
    <cofactor evidence="1">
        <name>FAD</name>
        <dbReference type="ChEBI" id="CHEBI:57692"/>
    </cofactor>
</comment>
<dbReference type="InterPro" id="IPR046373">
    <property type="entry name" value="Acyl-CoA_Oxase/DH_mid-dom_sf"/>
</dbReference>
<comment type="similarity">
    <text evidence="2">Belongs to the acyl-CoA dehydrogenase family.</text>
</comment>
<dbReference type="GO" id="GO:0050660">
    <property type="term" value="F:flavin adenine dinucleotide binding"/>
    <property type="evidence" value="ECO:0007669"/>
    <property type="project" value="InterPro"/>
</dbReference>
<dbReference type="PANTHER" id="PTHR43884">
    <property type="entry name" value="ACYL-COA DEHYDROGENASE"/>
    <property type="match status" value="1"/>
</dbReference>
<keyword evidence="9" id="KW-1185">Reference proteome</keyword>
<evidence type="ECO:0000313" key="8">
    <source>
        <dbReference type="EMBL" id="NIH97301.1"/>
    </source>
</evidence>
<dbReference type="Pfam" id="PF00441">
    <property type="entry name" value="Acyl-CoA_dh_1"/>
    <property type="match status" value="1"/>
</dbReference>
<dbReference type="InterPro" id="IPR013786">
    <property type="entry name" value="AcylCoA_DH/ox_N"/>
</dbReference>
<feature type="domain" description="Acyl-CoA dehydrogenase/oxidase C-terminal" evidence="6">
    <location>
        <begin position="252"/>
        <end position="381"/>
    </location>
</feature>
<evidence type="ECO:0000313" key="9">
    <source>
        <dbReference type="Proteomes" id="UP000547444"/>
    </source>
</evidence>
<feature type="domain" description="Acyl-CoA dehydrogenase/oxidase N-terminal" evidence="7">
    <location>
        <begin position="24"/>
        <end position="135"/>
    </location>
</feature>
<name>A0A7X5ZEM1_9MYCO</name>
<keyword evidence="3" id="KW-0285">Flavoprotein</keyword>
<evidence type="ECO:0000256" key="1">
    <source>
        <dbReference type="ARBA" id="ARBA00001974"/>
    </source>
</evidence>
<dbReference type="Gene3D" id="1.20.140.10">
    <property type="entry name" value="Butyryl-CoA Dehydrogenase, subunit A, domain 3"/>
    <property type="match status" value="1"/>
</dbReference>
<organism evidence="8 9">
    <name type="scientific">Mycolicibacterium fluoranthenivorans</name>
    <dbReference type="NCBI Taxonomy" id="258505"/>
    <lineage>
        <taxon>Bacteria</taxon>
        <taxon>Bacillati</taxon>
        <taxon>Actinomycetota</taxon>
        <taxon>Actinomycetes</taxon>
        <taxon>Mycobacteriales</taxon>
        <taxon>Mycobacteriaceae</taxon>
        <taxon>Mycolicibacterium</taxon>
    </lineage>
</organism>
<dbReference type="Gene3D" id="2.40.110.10">
    <property type="entry name" value="Butyryl-CoA Dehydrogenase, subunit A, domain 2"/>
    <property type="match status" value="1"/>
</dbReference>
<dbReference type="Pfam" id="PF02771">
    <property type="entry name" value="Acyl-CoA_dh_N"/>
    <property type="match status" value="1"/>
</dbReference>
<dbReference type="InterPro" id="IPR037069">
    <property type="entry name" value="AcylCoA_DH/ox_N_sf"/>
</dbReference>
<protein>
    <submittedName>
        <fullName evidence="8">Alkylation response protein AidB-like acyl-CoA dehydrogenase</fullName>
    </submittedName>
</protein>
<evidence type="ECO:0000256" key="2">
    <source>
        <dbReference type="ARBA" id="ARBA00009347"/>
    </source>
</evidence>
<evidence type="ECO:0000256" key="3">
    <source>
        <dbReference type="ARBA" id="ARBA00022630"/>
    </source>
</evidence>
<dbReference type="SUPFAM" id="SSF47203">
    <property type="entry name" value="Acyl-CoA dehydrogenase C-terminal domain-like"/>
    <property type="match status" value="1"/>
</dbReference>
<dbReference type="PANTHER" id="PTHR43884:SF20">
    <property type="entry name" value="ACYL-COA DEHYDROGENASE FADE28"/>
    <property type="match status" value="1"/>
</dbReference>
<reference evidence="8 9" key="1">
    <citation type="submission" date="2020-03" db="EMBL/GenBank/DDBJ databases">
        <title>Sequencing the genomes of 1000 actinobacteria strains.</title>
        <authorList>
            <person name="Klenk H.-P."/>
        </authorList>
    </citation>
    <scope>NUCLEOTIDE SEQUENCE [LARGE SCALE GENOMIC DNA]</scope>
    <source>
        <strain evidence="8 9">DSM 44556</strain>
    </source>
</reference>
<dbReference type="EMBL" id="JAANOW010000002">
    <property type="protein sequence ID" value="NIH97301.1"/>
    <property type="molecule type" value="Genomic_DNA"/>
</dbReference>
<dbReference type="Gene3D" id="1.10.540.10">
    <property type="entry name" value="Acyl-CoA dehydrogenase/oxidase, N-terminal domain"/>
    <property type="match status" value="1"/>
</dbReference>
<gene>
    <name evidence="8" type="ORF">FHU31_004291</name>
</gene>
<dbReference type="InterPro" id="IPR009075">
    <property type="entry name" value="AcylCo_DH/oxidase_C"/>
</dbReference>
<dbReference type="GO" id="GO:0003995">
    <property type="term" value="F:acyl-CoA dehydrogenase activity"/>
    <property type="evidence" value="ECO:0007669"/>
    <property type="project" value="TreeGrafter"/>
</dbReference>
<evidence type="ECO:0000256" key="4">
    <source>
        <dbReference type="ARBA" id="ARBA00022827"/>
    </source>
</evidence>
<accession>A0A7X5ZEM1</accession>
<keyword evidence="4" id="KW-0274">FAD</keyword>
<dbReference type="InterPro" id="IPR036250">
    <property type="entry name" value="AcylCo_DH-like_C"/>
</dbReference>